<dbReference type="Gene3D" id="3.90.550.10">
    <property type="entry name" value="Spore Coat Polysaccharide Biosynthesis Protein SpsA, Chain A"/>
    <property type="match status" value="1"/>
</dbReference>
<gene>
    <name evidence="11" type="ORF">CEW88_03115</name>
</gene>
<dbReference type="EMBL" id="CP022189">
    <property type="protein sequence ID" value="AWI82745.1"/>
    <property type="molecule type" value="Genomic_DNA"/>
</dbReference>
<feature type="signal peptide" evidence="10">
    <location>
        <begin position="1"/>
        <end position="23"/>
    </location>
</feature>
<sequence>MVLGLLALLLVPLAIHLASAALAGWRYVTPGPQPTRRGKPFLSLIRPVCGRDAFDEETLRSSFRQAYPAYEVIFCAARETDPAVPLLRRLIAEHPHVPAQLLIGETRLTGNPKLNNLFKGIAAAQSDGLVMTDSNLLLDRDYLTRLVATWREDTGLVSAPPVGSRPGNFWGAVECAFLNSSQGRWQLAADSLGLGFAQGKTLFWKRAVLESGGGLEALGRNLAEDVASTKLVRAQGLKVRLARRLFAQPIGKRQARAVWDRQLRWSRVRRDGFPGLFMGEIVQGPLLSLVGLAGLVSVGVASFWTLPLLLALWYAVEWALCRVAGWPAAPRDIAAMLVRDLLLPAIWVATWAGRGISWRGTDMAPDMVPGMASGNAAKSTAGAAE</sequence>
<dbReference type="Pfam" id="PF13506">
    <property type="entry name" value="Glyco_transf_21"/>
    <property type="match status" value="1"/>
</dbReference>
<feature type="chain" id="PRO_5015864860" evidence="10">
    <location>
        <begin position="24"/>
        <end position="385"/>
    </location>
</feature>
<keyword evidence="8 9" id="KW-0472">Membrane</keyword>
<evidence type="ECO:0000256" key="9">
    <source>
        <dbReference type="SAM" id="Phobius"/>
    </source>
</evidence>
<dbReference type="InterPro" id="IPR029044">
    <property type="entry name" value="Nucleotide-diphossugar_trans"/>
</dbReference>
<dbReference type="AlphaFoldDB" id="A0A2U8HDK7"/>
<evidence type="ECO:0000256" key="2">
    <source>
        <dbReference type="ARBA" id="ARBA00004760"/>
    </source>
</evidence>
<evidence type="ECO:0000256" key="8">
    <source>
        <dbReference type="ARBA" id="ARBA00023136"/>
    </source>
</evidence>
<dbReference type="GO" id="GO:0008120">
    <property type="term" value="F:ceramide glucosyltransferase activity"/>
    <property type="evidence" value="ECO:0007669"/>
    <property type="project" value="TreeGrafter"/>
</dbReference>
<evidence type="ECO:0000256" key="6">
    <source>
        <dbReference type="ARBA" id="ARBA00022692"/>
    </source>
</evidence>
<proteinExistence type="predicted"/>
<name>A0A2U8HDK7_9RHOB</name>
<dbReference type="RefSeq" id="WP_108964637.1">
    <property type="nucleotide sequence ID" value="NZ_CP022189.1"/>
</dbReference>
<keyword evidence="4" id="KW-0328">Glycosyltransferase</keyword>
<keyword evidence="6 9" id="KW-0812">Transmembrane</keyword>
<dbReference type="Proteomes" id="UP000244915">
    <property type="component" value="Chromosome 1"/>
</dbReference>
<keyword evidence="5 11" id="KW-0808">Transferase</keyword>
<dbReference type="GO" id="GO:0016020">
    <property type="term" value="C:membrane"/>
    <property type="evidence" value="ECO:0007669"/>
    <property type="project" value="UniProtKB-SubCell"/>
</dbReference>
<evidence type="ECO:0000256" key="1">
    <source>
        <dbReference type="ARBA" id="ARBA00004141"/>
    </source>
</evidence>
<reference evidence="11 12" key="1">
    <citation type="submission" date="2017-06" db="EMBL/GenBank/DDBJ databases">
        <title>Yangia sp. YSBP01 complete genome sequence.</title>
        <authorList>
            <person name="Woo J.-H."/>
            <person name="Kim H.-S."/>
        </authorList>
    </citation>
    <scope>NUCLEOTIDE SEQUENCE [LARGE SCALE GENOMIC DNA]</scope>
    <source>
        <strain evidence="11 12">YSBP01</strain>
    </source>
</reference>
<dbReference type="SUPFAM" id="SSF53448">
    <property type="entry name" value="Nucleotide-diphospho-sugar transferases"/>
    <property type="match status" value="1"/>
</dbReference>
<dbReference type="PANTHER" id="PTHR12726:SF0">
    <property type="entry name" value="CERAMIDE GLUCOSYLTRANSFERASE"/>
    <property type="match status" value="1"/>
</dbReference>
<keyword evidence="10" id="KW-0732">Signal</keyword>
<evidence type="ECO:0000313" key="11">
    <source>
        <dbReference type="EMBL" id="AWI82745.1"/>
    </source>
</evidence>
<comment type="pathway">
    <text evidence="3">Sphingolipid metabolism.</text>
</comment>
<evidence type="ECO:0000256" key="4">
    <source>
        <dbReference type="ARBA" id="ARBA00022676"/>
    </source>
</evidence>
<dbReference type="KEGG" id="ypac:CEW88_03115"/>
<dbReference type="InterPro" id="IPR025993">
    <property type="entry name" value="Ceramide_glucosylTrfase"/>
</dbReference>
<keyword evidence="7 9" id="KW-1133">Transmembrane helix</keyword>
<feature type="transmembrane region" description="Helical" evidence="9">
    <location>
        <begin position="286"/>
        <end position="316"/>
    </location>
</feature>
<comment type="subcellular location">
    <subcellularLocation>
        <location evidence="1">Membrane</location>
        <topology evidence="1">Multi-pass membrane protein</topology>
    </subcellularLocation>
</comment>
<dbReference type="CDD" id="cd02520">
    <property type="entry name" value="Glucosylceramide_synthase"/>
    <property type="match status" value="1"/>
</dbReference>
<accession>A0A2U8HDK7</accession>
<evidence type="ECO:0000256" key="5">
    <source>
        <dbReference type="ARBA" id="ARBA00022679"/>
    </source>
</evidence>
<protein>
    <submittedName>
        <fullName evidence="11">Ceramide glucosyltransferase</fullName>
    </submittedName>
</protein>
<dbReference type="GO" id="GO:0006679">
    <property type="term" value="P:glucosylceramide biosynthetic process"/>
    <property type="evidence" value="ECO:0007669"/>
    <property type="project" value="TreeGrafter"/>
</dbReference>
<comment type="pathway">
    <text evidence="2">Lipid metabolism; sphingolipid metabolism.</text>
</comment>
<evidence type="ECO:0000256" key="3">
    <source>
        <dbReference type="ARBA" id="ARBA00004991"/>
    </source>
</evidence>
<dbReference type="OrthoDB" id="9814255at2"/>
<organism evidence="11 12">
    <name type="scientific">Alloyangia pacifica</name>
    <dbReference type="NCBI Taxonomy" id="311180"/>
    <lineage>
        <taxon>Bacteria</taxon>
        <taxon>Pseudomonadati</taxon>
        <taxon>Pseudomonadota</taxon>
        <taxon>Alphaproteobacteria</taxon>
        <taxon>Rhodobacterales</taxon>
        <taxon>Roseobacteraceae</taxon>
        <taxon>Alloyangia</taxon>
    </lineage>
</organism>
<evidence type="ECO:0000256" key="10">
    <source>
        <dbReference type="SAM" id="SignalP"/>
    </source>
</evidence>
<evidence type="ECO:0000256" key="7">
    <source>
        <dbReference type="ARBA" id="ARBA00022989"/>
    </source>
</evidence>
<dbReference type="PANTHER" id="PTHR12726">
    <property type="entry name" value="CERAMIDE GLUCOSYLTRANSFERASE"/>
    <property type="match status" value="1"/>
</dbReference>
<evidence type="ECO:0000313" key="12">
    <source>
        <dbReference type="Proteomes" id="UP000244915"/>
    </source>
</evidence>